<dbReference type="Proteomes" id="UP001278500">
    <property type="component" value="Unassembled WGS sequence"/>
</dbReference>
<dbReference type="EMBL" id="JAUEPP010000002">
    <property type="protein sequence ID" value="KAK3351188.1"/>
    <property type="molecule type" value="Genomic_DNA"/>
</dbReference>
<proteinExistence type="predicted"/>
<dbReference type="AlphaFoldDB" id="A0AAE0MU56"/>
<dbReference type="GeneID" id="87857713"/>
<dbReference type="RefSeq" id="XP_062684483.1">
    <property type="nucleotide sequence ID" value="XM_062820559.1"/>
</dbReference>
<accession>A0AAE0MU56</accession>
<organism evidence="1 2">
    <name type="scientific">Neurospora tetraspora</name>
    <dbReference type="NCBI Taxonomy" id="94610"/>
    <lineage>
        <taxon>Eukaryota</taxon>
        <taxon>Fungi</taxon>
        <taxon>Dikarya</taxon>
        <taxon>Ascomycota</taxon>
        <taxon>Pezizomycotina</taxon>
        <taxon>Sordariomycetes</taxon>
        <taxon>Sordariomycetidae</taxon>
        <taxon>Sordariales</taxon>
        <taxon>Sordariaceae</taxon>
        <taxon>Neurospora</taxon>
    </lineage>
</organism>
<protein>
    <submittedName>
        <fullName evidence="1">Uncharacterized protein</fullName>
    </submittedName>
</protein>
<evidence type="ECO:0000313" key="2">
    <source>
        <dbReference type="Proteomes" id="UP001278500"/>
    </source>
</evidence>
<gene>
    <name evidence="1" type="ORF">B0H65DRAFT_109989</name>
</gene>
<sequence>MKFALRSRRPLTFPQALLSSPPIVSVTRQYLSQGAGADTVGNFQGKWKAGRIEKGIQRMKELHSEIERNWLPDKRKSSSRPTPRPFVSLASSPHRLFTTATTLMRTAPTGCNLGILDDRDGGILCLLTGSSRSRGLRACGSVFEGPGDYTIATTPISTRTITAPT</sequence>
<keyword evidence="2" id="KW-1185">Reference proteome</keyword>
<comment type="caution">
    <text evidence="1">The sequence shown here is derived from an EMBL/GenBank/DDBJ whole genome shotgun (WGS) entry which is preliminary data.</text>
</comment>
<reference evidence="1" key="2">
    <citation type="submission" date="2023-06" db="EMBL/GenBank/DDBJ databases">
        <authorList>
            <consortium name="Lawrence Berkeley National Laboratory"/>
            <person name="Haridas S."/>
            <person name="Hensen N."/>
            <person name="Bonometti L."/>
            <person name="Westerberg I."/>
            <person name="Brannstrom I.O."/>
            <person name="Guillou S."/>
            <person name="Cros-Aarteil S."/>
            <person name="Calhoun S."/>
            <person name="Kuo A."/>
            <person name="Mondo S."/>
            <person name="Pangilinan J."/>
            <person name="Riley R."/>
            <person name="Labutti K."/>
            <person name="Andreopoulos B."/>
            <person name="Lipzen A."/>
            <person name="Chen C."/>
            <person name="Yanf M."/>
            <person name="Daum C."/>
            <person name="Ng V."/>
            <person name="Clum A."/>
            <person name="Steindorff A."/>
            <person name="Ohm R."/>
            <person name="Martin F."/>
            <person name="Silar P."/>
            <person name="Natvig D."/>
            <person name="Lalanne C."/>
            <person name="Gautier V."/>
            <person name="Ament-Velasquez S.L."/>
            <person name="Kruys A."/>
            <person name="Hutchinson M.I."/>
            <person name="Powell A.J."/>
            <person name="Barry K."/>
            <person name="Miller A.N."/>
            <person name="Grigoriev I.V."/>
            <person name="Debuchy R."/>
            <person name="Gladieux P."/>
            <person name="Thoren M.H."/>
            <person name="Johannesson H."/>
        </authorList>
    </citation>
    <scope>NUCLEOTIDE SEQUENCE</scope>
    <source>
        <strain evidence="1">CBS 560.94</strain>
    </source>
</reference>
<evidence type="ECO:0000313" key="1">
    <source>
        <dbReference type="EMBL" id="KAK3351188.1"/>
    </source>
</evidence>
<name>A0AAE0MU56_9PEZI</name>
<reference evidence="1" key="1">
    <citation type="journal article" date="2023" name="Mol. Phylogenet. Evol.">
        <title>Genome-scale phylogeny and comparative genomics of the fungal order Sordariales.</title>
        <authorList>
            <person name="Hensen N."/>
            <person name="Bonometti L."/>
            <person name="Westerberg I."/>
            <person name="Brannstrom I.O."/>
            <person name="Guillou S."/>
            <person name="Cros-Aarteil S."/>
            <person name="Calhoun S."/>
            <person name="Haridas S."/>
            <person name="Kuo A."/>
            <person name="Mondo S."/>
            <person name="Pangilinan J."/>
            <person name="Riley R."/>
            <person name="LaButti K."/>
            <person name="Andreopoulos B."/>
            <person name="Lipzen A."/>
            <person name="Chen C."/>
            <person name="Yan M."/>
            <person name="Daum C."/>
            <person name="Ng V."/>
            <person name="Clum A."/>
            <person name="Steindorff A."/>
            <person name="Ohm R.A."/>
            <person name="Martin F."/>
            <person name="Silar P."/>
            <person name="Natvig D.O."/>
            <person name="Lalanne C."/>
            <person name="Gautier V."/>
            <person name="Ament-Velasquez S.L."/>
            <person name="Kruys A."/>
            <person name="Hutchinson M.I."/>
            <person name="Powell A.J."/>
            <person name="Barry K."/>
            <person name="Miller A.N."/>
            <person name="Grigoriev I.V."/>
            <person name="Debuchy R."/>
            <person name="Gladieux P."/>
            <person name="Hiltunen Thoren M."/>
            <person name="Johannesson H."/>
        </authorList>
    </citation>
    <scope>NUCLEOTIDE SEQUENCE</scope>
    <source>
        <strain evidence="1">CBS 560.94</strain>
    </source>
</reference>